<evidence type="ECO:0000313" key="8">
    <source>
        <dbReference type="Proteomes" id="UP000388235"/>
    </source>
</evidence>
<keyword evidence="4 6" id="KW-1133">Transmembrane helix</keyword>
<dbReference type="PANTHER" id="PTHR30086">
    <property type="entry name" value="ARGININE EXPORTER PROTEIN ARGO"/>
    <property type="match status" value="1"/>
</dbReference>
<dbReference type="EMBL" id="CP045871">
    <property type="protein sequence ID" value="QGG79917.1"/>
    <property type="molecule type" value="Genomic_DNA"/>
</dbReference>
<feature type="transmembrane region" description="Helical" evidence="6">
    <location>
        <begin position="112"/>
        <end position="136"/>
    </location>
</feature>
<protein>
    <recommendedName>
        <fullName evidence="9">LysE family translocator</fullName>
    </recommendedName>
</protein>
<evidence type="ECO:0000256" key="2">
    <source>
        <dbReference type="ARBA" id="ARBA00022475"/>
    </source>
</evidence>
<gene>
    <name evidence="7" type="ORF">GH975_04720</name>
</gene>
<dbReference type="PANTHER" id="PTHR30086:SF20">
    <property type="entry name" value="ARGININE EXPORTER PROTEIN ARGO-RELATED"/>
    <property type="match status" value="1"/>
</dbReference>
<proteinExistence type="predicted"/>
<feature type="transmembrane region" description="Helical" evidence="6">
    <location>
        <begin position="181"/>
        <end position="201"/>
    </location>
</feature>
<reference evidence="7 8" key="1">
    <citation type="submission" date="2019-11" db="EMBL/GenBank/DDBJ databases">
        <authorList>
            <person name="Khan S.A."/>
            <person name="Jeon C.O."/>
            <person name="Chun B.H."/>
        </authorList>
    </citation>
    <scope>NUCLEOTIDE SEQUENCE [LARGE SCALE GENOMIC DNA]</scope>
    <source>
        <strain evidence="7 8">IMCC 1097</strain>
    </source>
</reference>
<dbReference type="Proteomes" id="UP000388235">
    <property type="component" value="Chromosome"/>
</dbReference>
<feature type="transmembrane region" description="Helical" evidence="6">
    <location>
        <begin position="6"/>
        <end position="28"/>
    </location>
</feature>
<dbReference type="InterPro" id="IPR001123">
    <property type="entry name" value="LeuE-type"/>
</dbReference>
<keyword evidence="2" id="KW-1003">Cell membrane</keyword>
<feature type="transmembrane region" description="Helical" evidence="6">
    <location>
        <begin position="40"/>
        <end position="65"/>
    </location>
</feature>
<keyword evidence="8" id="KW-1185">Reference proteome</keyword>
<evidence type="ECO:0000256" key="3">
    <source>
        <dbReference type="ARBA" id="ARBA00022692"/>
    </source>
</evidence>
<feature type="transmembrane region" description="Helical" evidence="6">
    <location>
        <begin position="71"/>
        <end position="91"/>
    </location>
</feature>
<dbReference type="RefSeq" id="WP_153713421.1">
    <property type="nucleotide sequence ID" value="NZ_CP045871.1"/>
</dbReference>
<evidence type="ECO:0000256" key="4">
    <source>
        <dbReference type="ARBA" id="ARBA00022989"/>
    </source>
</evidence>
<accession>A0A5Q2QD52</accession>
<dbReference type="Pfam" id="PF01810">
    <property type="entry name" value="LysE"/>
    <property type="match status" value="1"/>
</dbReference>
<evidence type="ECO:0008006" key="9">
    <source>
        <dbReference type="Google" id="ProtNLM"/>
    </source>
</evidence>
<name>A0A5Q2QD52_9GAMM</name>
<feature type="transmembrane region" description="Helical" evidence="6">
    <location>
        <begin position="148"/>
        <end position="169"/>
    </location>
</feature>
<evidence type="ECO:0000313" key="7">
    <source>
        <dbReference type="EMBL" id="QGG79917.1"/>
    </source>
</evidence>
<dbReference type="GO" id="GO:0015171">
    <property type="term" value="F:amino acid transmembrane transporter activity"/>
    <property type="evidence" value="ECO:0007669"/>
    <property type="project" value="TreeGrafter"/>
</dbReference>
<evidence type="ECO:0000256" key="1">
    <source>
        <dbReference type="ARBA" id="ARBA00004651"/>
    </source>
</evidence>
<dbReference type="KEGG" id="llp:GH975_04720"/>
<comment type="subcellular location">
    <subcellularLocation>
        <location evidence="1">Cell membrane</location>
        <topology evidence="1">Multi-pass membrane protein</topology>
    </subcellularLocation>
</comment>
<keyword evidence="3 6" id="KW-0812">Transmembrane</keyword>
<dbReference type="OrthoDB" id="9804822at2"/>
<keyword evidence="5 6" id="KW-0472">Membrane</keyword>
<evidence type="ECO:0000256" key="5">
    <source>
        <dbReference type="ARBA" id="ARBA00023136"/>
    </source>
</evidence>
<evidence type="ECO:0000256" key="6">
    <source>
        <dbReference type="SAM" id="Phobius"/>
    </source>
</evidence>
<organism evidence="7 8">
    <name type="scientific">Litorivicinus lipolyticus</name>
    <dbReference type="NCBI Taxonomy" id="418701"/>
    <lineage>
        <taxon>Bacteria</taxon>
        <taxon>Pseudomonadati</taxon>
        <taxon>Pseudomonadota</taxon>
        <taxon>Gammaproteobacteria</taxon>
        <taxon>Oceanospirillales</taxon>
        <taxon>Litorivicinaceae</taxon>
        <taxon>Litorivicinus</taxon>
    </lineage>
</organism>
<dbReference type="AlphaFoldDB" id="A0A5Q2QD52"/>
<sequence>MTASALVGLFAATLIFAITPGPGTLAVISRGLSRGFGPSFVLGIGLTLGDMIYLWAAMLSLGFIADHAGDLFQWVRWLGGAYLVWIGIQTFRSPPAIMGDGQRIGSGWIKSLIAGCAISCTNPKVMLFYLGFLPVFLDMAALTLADMLWVSLVIEVALLIVLFGISAGAHRLRPLLARGRFGVWINRVAGTTMGGVGVVVAST</sequence>
<dbReference type="GO" id="GO:0005886">
    <property type="term" value="C:plasma membrane"/>
    <property type="evidence" value="ECO:0007669"/>
    <property type="project" value="UniProtKB-SubCell"/>
</dbReference>